<accession>A0ABT5KF58</accession>
<organism evidence="1 2">
    <name type="scientific">Roseateles albus</name>
    <dbReference type="NCBI Taxonomy" id="2987525"/>
    <lineage>
        <taxon>Bacteria</taxon>
        <taxon>Pseudomonadati</taxon>
        <taxon>Pseudomonadota</taxon>
        <taxon>Betaproteobacteria</taxon>
        <taxon>Burkholderiales</taxon>
        <taxon>Sphaerotilaceae</taxon>
        <taxon>Roseateles</taxon>
    </lineage>
</organism>
<dbReference type="Proteomes" id="UP001221189">
    <property type="component" value="Unassembled WGS sequence"/>
</dbReference>
<protein>
    <submittedName>
        <fullName evidence="1">Transporter substrate-binding domain-containing protein</fullName>
    </submittedName>
</protein>
<gene>
    <name evidence="1" type="ORF">PRZ03_13390</name>
</gene>
<dbReference type="EMBL" id="JAQQXT010000007">
    <property type="protein sequence ID" value="MDC8772571.1"/>
    <property type="molecule type" value="Genomic_DNA"/>
</dbReference>
<reference evidence="1 2" key="1">
    <citation type="submission" date="2022-10" db="EMBL/GenBank/DDBJ databases">
        <title>Paucibacter sp. hw1 Genome sequencing.</title>
        <authorList>
            <person name="Park S."/>
        </authorList>
    </citation>
    <scope>NUCLEOTIDE SEQUENCE [LARGE SCALE GENOMIC DNA]</scope>
    <source>
        <strain evidence="2">hw1</strain>
    </source>
</reference>
<dbReference type="SUPFAM" id="SSF53850">
    <property type="entry name" value="Periplasmic binding protein-like II"/>
    <property type="match status" value="1"/>
</dbReference>
<keyword evidence="2" id="KW-1185">Reference proteome</keyword>
<sequence>MVWAAAGAQEFRVDLIQLDPWAKPNPDPGRKGKEAYVGIVADLLNEFERRSGHSTVRTLTPYARVERDLQLGDTDFSIMAWGEARAAYANRGTAFVPLDFGVKARKGVRLRSYDDLRQIVVAAPRGLKVDPRFDVDADVRKELLVDYTQAIRMTIAQRDAKAVAGSLSSLGHIIHKLGLEAEFGDVLVLNTTYLTVAFSKKSPLLASEAQVNAIFKTIVDDGTAKKIYERWMFPTSD</sequence>
<evidence type="ECO:0000313" key="1">
    <source>
        <dbReference type="EMBL" id="MDC8772571.1"/>
    </source>
</evidence>
<dbReference type="Gene3D" id="3.40.190.10">
    <property type="entry name" value="Periplasmic binding protein-like II"/>
    <property type="match status" value="2"/>
</dbReference>
<proteinExistence type="predicted"/>
<evidence type="ECO:0000313" key="2">
    <source>
        <dbReference type="Proteomes" id="UP001221189"/>
    </source>
</evidence>
<comment type="caution">
    <text evidence="1">The sequence shown here is derived from an EMBL/GenBank/DDBJ whole genome shotgun (WGS) entry which is preliminary data.</text>
</comment>
<name>A0ABT5KF58_9BURK</name>